<name>A0A2T1HM16_9HYPH</name>
<evidence type="ECO:0000313" key="2">
    <source>
        <dbReference type="Proteomes" id="UP000239772"/>
    </source>
</evidence>
<reference evidence="2" key="1">
    <citation type="submission" date="2018-03" db="EMBL/GenBank/DDBJ databases">
        <authorList>
            <person name="Sun L."/>
            <person name="Liu H."/>
            <person name="Chen W."/>
            <person name="Huang K."/>
            <person name="Liu W."/>
            <person name="Gao X."/>
        </authorList>
    </citation>
    <scope>NUCLEOTIDE SEQUENCE [LARGE SCALE GENOMIC DNA]</scope>
    <source>
        <strain evidence="2">SH9</strain>
    </source>
</reference>
<evidence type="ECO:0000313" key="1">
    <source>
        <dbReference type="EMBL" id="PSC02676.1"/>
    </source>
</evidence>
<gene>
    <name evidence="1" type="ORF">SLNSH_22705</name>
</gene>
<comment type="caution">
    <text evidence="1">The sequence shown here is derived from an EMBL/GenBank/DDBJ whole genome shotgun (WGS) entry which is preliminary data.</text>
</comment>
<organism evidence="1 2">
    <name type="scientific">Alsobacter soli</name>
    <dbReference type="NCBI Taxonomy" id="2109933"/>
    <lineage>
        <taxon>Bacteria</taxon>
        <taxon>Pseudomonadati</taxon>
        <taxon>Pseudomonadota</taxon>
        <taxon>Alphaproteobacteria</taxon>
        <taxon>Hyphomicrobiales</taxon>
        <taxon>Alsobacteraceae</taxon>
        <taxon>Alsobacter</taxon>
    </lineage>
</organism>
<protein>
    <submittedName>
        <fullName evidence="1">Uncharacterized protein</fullName>
    </submittedName>
</protein>
<dbReference type="AlphaFoldDB" id="A0A2T1HM16"/>
<accession>A0A2T1HM16</accession>
<proteinExistence type="predicted"/>
<keyword evidence="2" id="KW-1185">Reference proteome</keyword>
<dbReference type="Proteomes" id="UP000239772">
    <property type="component" value="Unassembled WGS sequence"/>
</dbReference>
<dbReference type="EMBL" id="PVZS01000041">
    <property type="protein sequence ID" value="PSC02676.1"/>
    <property type="molecule type" value="Genomic_DNA"/>
</dbReference>
<sequence length="74" mass="8460">MWGADQMRVSSNNIITSVRALPISGDSEDETAEKLELFLAHTYDAWGVAPEAARGRWWGRQDPGQTLWFRVVRR</sequence>